<dbReference type="Proteomes" id="UP000054485">
    <property type="component" value="Unassembled WGS sequence"/>
</dbReference>
<dbReference type="EMBL" id="KN835623">
    <property type="protein sequence ID" value="KIK35447.1"/>
    <property type="molecule type" value="Genomic_DNA"/>
</dbReference>
<reference evidence="2" key="2">
    <citation type="submission" date="2015-01" db="EMBL/GenBank/DDBJ databases">
        <title>Evolutionary Origins and Diversification of the Mycorrhizal Mutualists.</title>
        <authorList>
            <consortium name="DOE Joint Genome Institute"/>
            <consortium name="Mycorrhizal Genomics Consortium"/>
            <person name="Kohler A."/>
            <person name="Kuo A."/>
            <person name="Nagy L.G."/>
            <person name="Floudas D."/>
            <person name="Copeland A."/>
            <person name="Barry K.W."/>
            <person name="Cichocki N."/>
            <person name="Veneault-Fourrey C."/>
            <person name="LaButti K."/>
            <person name="Lindquist E.A."/>
            <person name="Lipzen A."/>
            <person name="Lundell T."/>
            <person name="Morin E."/>
            <person name="Murat C."/>
            <person name="Riley R."/>
            <person name="Ohm R."/>
            <person name="Sun H."/>
            <person name="Tunlid A."/>
            <person name="Henrissat B."/>
            <person name="Grigoriev I.V."/>
            <person name="Hibbett D.S."/>
            <person name="Martin F."/>
        </authorList>
    </citation>
    <scope>NUCLEOTIDE SEQUENCE [LARGE SCALE GENOMIC DNA]</scope>
    <source>
        <strain evidence="2">UH-Slu-Lm8-n1</strain>
    </source>
</reference>
<protein>
    <submittedName>
        <fullName evidence="1">Uncharacterized protein</fullName>
    </submittedName>
</protein>
<name>A0A0D0AMM4_9AGAM</name>
<sequence length="51" mass="5689">MIWFVRSTSTATNSQHMTRCTSAVTPLTRRLVLPRANALGTVPHTWPRIPG</sequence>
<evidence type="ECO:0000313" key="2">
    <source>
        <dbReference type="Proteomes" id="UP000054485"/>
    </source>
</evidence>
<reference evidence="1 2" key="1">
    <citation type="submission" date="2014-04" db="EMBL/GenBank/DDBJ databases">
        <authorList>
            <consortium name="DOE Joint Genome Institute"/>
            <person name="Kuo A."/>
            <person name="Ruytinx J."/>
            <person name="Rineau F."/>
            <person name="Colpaert J."/>
            <person name="Kohler A."/>
            <person name="Nagy L.G."/>
            <person name="Floudas D."/>
            <person name="Copeland A."/>
            <person name="Barry K.W."/>
            <person name="Cichocki N."/>
            <person name="Veneault-Fourrey C."/>
            <person name="LaButti K."/>
            <person name="Lindquist E.A."/>
            <person name="Lipzen A."/>
            <person name="Lundell T."/>
            <person name="Morin E."/>
            <person name="Murat C."/>
            <person name="Sun H."/>
            <person name="Tunlid A."/>
            <person name="Henrissat B."/>
            <person name="Grigoriev I.V."/>
            <person name="Hibbett D.S."/>
            <person name="Martin F."/>
            <person name="Nordberg H.P."/>
            <person name="Cantor M.N."/>
            <person name="Hua S.X."/>
        </authorList>
    </citation>
    <scope>NUCLEOTIDE SEQUENCE [LARGE SCALE GENOMIC DNA]</scope>
    <source>
        <strain evidence="1 2">UH-Slu-Lm8-n1</strain>
    </source>
</reference>
<gene>
    <name evidence="1" type="ORF">CY34DRAFT_812134</name>
</gene>
<dbReference type="InParanoid" id="A0A0D0AMM4"/>
<accession>A0A0D0AMM4</accession>
<dbReference type="AlphaFoldDB" id="A0A0D0AMM4"/>
<dbReference type="HOGENOM" id="CLU_3108025_0_0_1"/>
<keyword evidence="2" id="KW-1185">Reference proteome</keyword>
<organism evidence="1 2">
    <name type="scientific">Suillus luteus UH-Slu-Lm8-n1</name>
    <dbReference type="NCBI Taxonomy" id="930992"/>
    <lineage>
        <taxon>Eukaryota</taxon>
        <taxon>Fungi</taxon>
        <taxon>Dikarya</taxon>
        <taxon>Basidiomycota</taxon>
        <taxon>Agaricomycotina</taxon>
        <taxon>Agaricomycetes</taxon>
        <taxon>Agaricomycetidae</taxon>
        <taxon>Boletales</taxon>
        <taxon>Suillineae</taxon>
        <taxon>Suillaceae</taxon>
        <taxon>Suillus</taxon>
    </lineage>
</organism>
<evidence type="ECO:0000313" key="1">
    <source>
        <dbReference type="EMBL" id="KIK35447.1"/>
    </source>
</evidence>
<proteinExistence type="predicted"/>